<dbReference type="PANTHER" id="PTHR32343:SF10">
    <property type="entry name" value="RNA-BINDING REGION RNP-1 DOMAIN-CONTAINING PROTEIN"/>
    <property type="match status" value="1"/>
</dbReference>
<dbReference type="InterPro" id="IPR000504">
    <property type="entry name" value="RRM_dom"/>
</dbReference>
<dbReference type="Proteomes" id="UP000054558">
    <property type="component" value="Unassembled WGS sequence"/>
</dbReference>
<evidence type="ECO:0000259" key="3">
    <source>
        <dbReference type="PROSITE" id="PS50102"/>
    </source>
</evidence>
<dbReference type="PROSITE" id="PS50102">
    <property type="entry name" value="RRM"/>
    <property type="match status" value="1"/>
</dbReference>
<gene>
    <name evidence="4" type="ORF">KFL_000250310</name>
</gene>
<dbReference type="InterPro" id="IPR012677">
    <property type="entry name" value="Nucleotide-bd_a/b_plait_sf"/>
</dbReference>
<feature type="region of interest" description="Disordered" evidence="2">
    <location>
        <begin position="251"/>
        <end position="317"/>
    </location>
</feature>
<keyword evidence="5" id="KW-1185">Reference proteome</keyword>
<protein>
    <recommendedName>
        <fullName evidence="3">RRM domain-containing protein</fullName>
    </recommendedName>
</protein>
<keyword evidence="1" id="KW-0694">RNA-binding</keyword>
<dbReference type="AlphaFoldDB" id="A0A1Y1HKM6"/>
<proteinExistence type="predicted"/>
<evidence type="ECO:0000256" key="2">
    <source>
        <dbReference type="SAM" id="MobiDB-lite"/>
    </source>
</evidence>
<dbReference type="Pfam" id="PF00076">
    <property type="entry name" value="RRM_1"/>
    <property type="match status" value="1"/>
</dbReference>
<feature type="compositionally biased region" description="Basic and acidic residues" evidence="2">
    <location>
        <begin position="251"/>
        <end position="261"/>
    </location>
</feature>
<dbReference type="OMA" id="IEMRSET"/>
<dbReference type="STRING" id="105231.A0A1Y1HKM6"/>
<dbReference type="GO" id="GO:0003723">
    <property type="term" value="F:RNA binding"/>
    <property type="evidence" value="ECO:0007669"/>
    <property type="project" value="UniProtKB-UniRule"/>
</dbReference>
<dbReference type="InterPro" id="IPR035979">
    <property type="entry name" value="RBD_domain_sf"/>
</dbReference>
<organism evidence="4 5">
    <name type="scientific">Klebsormidium nitens</name>
    <name type="common">Green alga</name>
    <name type="synonym">Ulothrix nitens</name>
    <dbReference type="NCBI Taxonomy" id="105231"/>
    <lineage>
        <taxon>Eukaryota</taxon>
        <taxon>Viridiplantae</taxon>
        <taxon>Streptophyta</taxon>
        <taxon>Klebsormidiophyceae</taxon>
        <taxon>Klebsormidiales</taxon>
        <taxon>Klebsormidiaceae</taxon>
        <taxon>Klebsormidium</taxon>
    </lineage>
</organism>
<evidence type="ECO:0000313" key="4">
    <source>
        <dbReference type="EMBL" id="GAQ79154.1"/>
    </source>
</evidence>
<dbReference type="PANTHER" id="PTHR32343">
    <property type="entry name" value="SERINE/ARGININE-RICH SPLICING FACTOR"/>
    <property type="match status" value="1"/>
</dbReference>
<dbReference type="EMBL" id="DF236974">
    <property type="protein sequence ID" value="GAQ79154.1"/>
    <property type="molecule type" value="Genomic_DNA"/>
</dbReference>
<feature type="compositionally biased region" description="Low complexity" evidence="2">
    <location>
        <begin position="271"/>
        <end position="282"/>
    </location>
</feature>
<dbReference type="SUPFAM" id="SSF54928">
    <property type="entry name" value="RNA-binding domain, RBD"/>
    <property type="match status" value="1"/>
</dbReference>
<reference evidence="4 5" key="1">
    <citation type="journal article" date="2014" name="Nat. Commun.">
        <title>Klebsormidium flaccidum genome reveals primary factors for plant terrestrial adaptation.</title>
        <authorList>
            <person name="Hori K."/>
            <person name="Maruyama F."/>
            <person name="Fujisawa T."/>
            <person name="Togashi T."/>
            <person name="Yamamoto N."/>
            <person name="Seo M."/>
            <person name="Sato S."/>
            <person name="Yamada T."/>
            <person name="Mori H."/>
            <person name="Tajima N."/>
            <person name="Moriyama T."/>
            <person name="Ikeuchi M."/>
            <person name="Watanabe M."/>
            <person name="Wada H."/>
            <person name="Kobayashi K."/>
            <person name="Saito M."/>
            <person name="Masuda T."/>
            <person name="Sasaki-Sekimoto Y."/>
            <person name="Mashiguchi K."/>
            <person name="Awai K."/>
            <person name="Shimojima M."/>
            <person name="Masuda S."/>
            <person name="Iwai M."/>
            <person name="Nobusawa T."/>
            <person name="Narise T."/>
            <person name="Kondo S."/>
            <person name="Saito H."/>
            <person name="Sato R."/>
            <person name="Murakawa M."/>
            <person name="Ihara Y."/>
            <person name="Oshima-Yamada Y."/>
            <person name="Ohtaka K."/>
            <person name="Satoh M."/>
            <person name="Sonobe K."/>
            <person name="Ishii M."/>
            <person name="Ohtani R."/>
            <person name="Kanamori-Sato M."/>
            <person name="Honoki R."/>
            <person name="Miyazaki D."/>
            <person name="Mochizuki H."/>
            <person name="Umetsu J."/>
            <person name="Higashi K."/>
            <person name="Shibata D."/>
            <person name="Kamiya Y."/>
            <person name="Sato N."/>
            <person name="Nakamura Y."/>
            <person name="Tabata S."/>
            <person name="Ida S."/>
            <person name="Kurokawa K."/>
            <person name="Ohta H."/>
        </authorList>
    </citation>
    <scope>NUCLEOTIDE SEQUENCE [LARGE SCALE GENOMIC DNA]</scope>
    <source>
        <strain evidence="4 5">NIES-2285</strain>
    </source>
</reference>
<evidence type="ECO:0000313" key="5">
    <source>
        <dbReference type="Proteomes" id="UP000054558"/>
    </source>
</evidence>
<feature type="region of interest" description="Disordered" evidence="2">
    <location>
        <begin position="88"/>
        <end position="113"/>
    </location>
</feature>
<dbReference type="OrthoDB" id="7763451at2759"/>
<name>A0A1Y1HKM6_KLENI</name>
<dbReference type="Gene3D" id="3.30.70.330">
    <property type="match status" value="1"/>
</dbReference>
<dbReference type="SMART" id="SM00360">
    <property type="entry name" value="RRM"/>
    <property type="match status" value="1"/>
</dbReference>
<feature type="domain" description="RRM" evidence="3">
    <location>
        <begin position="5"/>
        <end position="79"/>
    </location>
</feature>
<sequence>MPGPGCVKVTSVSLQATESLIAEFFSFSGDIESVRLSKDTEDTQQALVIFKDAKSVETALLLTGAVIVDKPVDIEAVDLPADYPVGKAPAAATPDSHEAGTKPQSEAAVREDDKSQGIISTMLARGYILAADTMNKARAVDEKYQGSSTVKAKATAVDTKLGISDKTTAASTTVNKSLKSFDEKYKISETTKSAIGTVEAKINDAGKAMMKNKTVAGGVGWFQSSMKKVGEAASKVSSKTSEKIAAYRAKEGGGAKGDEAPGFHPTPRQQAAPAAVLLSDAAVESRHSPSADAAAKSLGSTHLDDDVPEYPVVQKNS</sequence>
<accession>A0A1Y1HKM6</accession>
<evidence type="ECO:0000256" key="1">
    <source>
        <dbReference type="PROSITE-ProRule" id="PRU00176"/>
    </source>
</evidence>